<feature type="compositionally biased region" description="Low complexity" evidence="1">
    <location>
        <begin position="431"/>
        <end position="450"/>
    </location>
</feature>
<name>A0A4Z1SR81_GIAMU</name>
<organism evidence="3 4">
    <name type="scientific">Giardia muris</name>
    <dbReference type="NCBI Taxonomy" id="5742"/>
    <lineage>
        <taxon>Eukaryota</taxon>
        <taxon>Metamonada</taxon>
        <taxon>Diplomonadida</taxon>
        <taxon>Hexamitidae</taxon>
        <taxon>Giardiinae</taxon>
        <taxon>Giardia</taxon>
    </lineage>
</organism>
<proteinExistence type="predicted"/>
<dbReference type="SMART" id="SM00456">
    <property type="entry name" value="WW"/>
    <property type="match status" value="1"/>
</dbReference>
<dbReference type="VEuPathDB" id="GiardiaDB:GMRT_12524"/>
<dbReference type="Gene3D" id="2.20.70.10">
    <property type="match status" value="1"/>
</dbReference>
<evidence type="ECO:0000313" key="4">
    <source>
        <dbReference type="Proteomes" id="UP000315496"/>
    </source>
</evidence>
<evidence type="ECO:0000259" key="2">
    <source>
        <dbReference type="PROSITE" id="PS50020"/>
    </source>
</evidence>
<dbReference type="InterPro" id="IPR036020">
    <property type="entry name" value="WW_dom_sf"/>
</dbReference>
<dbReference type="Proteomes" id="UP000315496">
    <property type="component" value="Chromosome 2"/>
</dbReference>
<protein>
    <recommendedName>
        <fullName evidence="2">WW domain-containing protein</fullName>
    </recommendedName>
</protein>
<reference evidence="3 4" key="1">
    <citation type="submission" date="2019-05" db="EMBL/GenBank/DDBJ databases">
        <title>The compact genome of Giardia muris reveals important steps in the evolution of intestinal protozoan parasites.</title>
        <authorList>
            <person name="Xu F."/>
            <person name="Jimenez-Gonzalez A."/>
            <person name="Einarsson E."/>
            <person name="Astvaldsson A."/>
            <person name="Peirasmaki D."/>
            <person name="Eckmann L."/>
            <person name="Andersson J.O."/>
            <person name="Svard S.G."/>
            <person name="Jerlstrom-Hultqvist J."/>
        </authorList>
    </citation>
    <scope>NUCLEOTIDE SEQUENCE [LARGE SCALE GENOMIC DNA]</scope>
    <source>
        <strain evidence="3 4">Roberts-Thomson</strain>
    </source>
</reference>
<feature type="region of interest" description="Disordered" evidence="1">
    <location>
        <begin position="431"/>
        <end position="457"/>
    </location>
</feature>
<comment type="caution">
    <text evidence="3">The sequence shown here is derived from an EMBL/GenBank/DDBJ whole genome shotgun (WGS) entry which is preliminary data.</text>
</comment>
<dbReference type="InterPro" id="IPR001202">
    <property type="entry name" value="WW_dom"/>
</dbReference>
<dbReference type="PANTHER" id="PTHR21715:SF0">
    <property type="entry name" value="RH04127P"/>
    <property type="match status" value="1"/>
</dbReference>
<feature type="compositionally biased region" description="Low complexity" evidence="1">
    <location>
        <begin position="597"/>
        <end position="607"/>
    </location>
</feature>
<sequence>MAPDGFDPRLSKYFTDPIISQYSKYFGFSTADAGLLWIVDETMVAPLPLAWEEGVSAKRNNRPYYWKPPSMKSTWVHPVDAFYLSFTRRLREQLAGLNSSEPVYYFTQRPPNVCIDVLNMCAFLDIDPTSPHVWVALVALCTPLPPTWYQRDDYTYVNVETKEESASHPCDLLFYTWVREAGNYPEPAGEWIFPKLSAQESARIPEGKILAYSFKQCRACILDETVVLTVRRITPPASFGEHQPSWIQGAIANASNAVFGADVYSTQSAPSKGLYVDAPADVKRQRLADSLVVSALLNSAGFEARDPQTGRVGLIDNALVDELFMNGVRDATAQVSSGTLPPPLPRPRATLADRQTLTQLQKAKQIEAESVVDIFERLQHEIPNDFPSLVAYAGARLSNKAFVSEVLVRAREEQRQRDEILGLQQLDLHLSKPLQSSTPSTPSTTSSQTKGPMVASTGANDTRYKVIETGEFLSTSYYAYQRADQKSKVEKTIRSNKISNQCAIVAGGNTGHQALVDPSGGNATMQLQTMAAERALENATTDLYLSSPRETARPVAGNPDSTPNRSLRMAKVLGSTPVYDMSHEGTTARIRSRERSVSGGSRVRLSGKIGKSPPATPLIGGSSVSRSRASRSPGRDASVPRSSSRTPLGDSRTRTPRVGDLSGSKLYLSGRRTSPTQLARSKGGPTRSKSVGESTLHPAVSPTRGITPTPHSQRVADDVERQRLLQHRNTTLLPGLTEYTSTDFALSLLVTPPPTISLFYAVLQVDSEMARKTLVHRYMDNANWDPINKILIRELPKDVTDRRFICLRLKVKIEYDLEATTGNIYNERATSENFKGTAPWCVPDIHYYVNGNVIDGSPTSACFGYVLNTADFYVGMPIVVAENYKFIVSEIDGITRAWLTETMAFLHGTCERIDSEIGKCYGRRSANLYTPKYTVADVRDCRIPLRTLCEGVLSLFTHLQKLKPSIRLGAFADARKRGIP</sequence>
<evidence type="ECO:0000313" key="3">
    <source>
        <dbReference type="EMBL" id="TNJ28392.1"/>
    </source>
</evidence>
<dbReference type="PANTHER" id="PTHR21715">
    <property type="entry name" value="RH04127P"/>
    <property type="match status" value="1"/>
</dbReference>
<dbReference type="AlphaFoldDB" id="A0A4Z1SR81"/>
<accession>A0A4Z1SR81</accession>
<dbReference type="PROSITE" id="PS50020">
    <property type="entry name" value="WW_DOMAIN_2"/>
    <property type="match status" value="1"/>
</dbReference>
<dbReference type="OrthoDB" id="6344460at2759"/>
<dbReference type="InterPro" id="IPR053233">
    <property type="entry name" value="ABRA-related"/>
</dbReference>
<dbReference type="EMBL" id="VDLU01000002">
    <property type="protein sequence ID" value="TNJ28392.1"/>
    <property type="molecule type" value="Genomic_DNA"/>
</dbReference>
<evidence type="ECO:0000256" key="1">
    <source>
        <dbReference type="SAM" id="MobiDB-lite"/>
    </source>
</evidence>
<feature type="region of interest" description="Disordered" evidence="1">
    <location>
        <begin position="545"/>
        <end position="715"/>
    </location>
</feature>
<keyword evidence="4" id="KW-1185">Reference proteome</keyword>
<dbReference type="CDD" id="cd00201">
    <property type="entry name" value="WW"/>
    <property type="match status" value="1"/>
</dbReference>
<feature type="compositionally biased region" description="Low complexity" evidence="1">
    <location>
        <begin position="620"/>
        <end position="637"/>
    </location>
</feature>
<dbReference type="SUPFAM" id="SSF51045">
    <property type="entry name" value="WW domain"/>
    <property type="match status" value="1"/>
</dbReference>
<gene>
    <name evidence="3" type="ORF">GMRT_12524</name>
</gene>
<feature type="domain" description="WW" evidence="2">
    <location>
        <begin position="45"/>
        <end position="80"/>
    </location>
</feature>